<evidence type="ECO:0000313" key="2">
    <source>
        <dbReference type="Proteomes" id="UP000540568"/>
    </source>
</evidence>
<protein>
    <submittedName>
        <fullName evidence="1">Uncharacterized protein</fullName>
    </submittedName>
</protein>
<evidence type="ECO:0000313" key="1">
    <source>
        <dbReference type="EMBL" id="MBA8807035.1"/>
    </source>
</evidence>
<dbReference type="AlphaFoldDB" id="A0A7W3J6B2"/>
<keyword evidence="2" id="KW-1185">Reference proteome</keyword>
<reference evidence="1 2" key="1">
    <citation type="submission" date="2020-07" db="EMBL/GenBank/DDBJ databases">
        <title>Sequencing the genomes of 1000 actinobacteria strains.</title>
        <authorList>
            <person name="Klenk H.-P."/>
        </authorList>
    </citation>
    <scope>NUCLEOTIDE SEQUENCE [LARGE SCALE GENOMIC DNA]</scope>
    <source>
        <strain evidence="1 2">DSM 44121</strain>
    </source>
</reference>
<dbReference type="Proteomes" id="UP000540568">
    <property type="component" value="Unassembled WGS sequence"/>
</dbReference>
<name>A0A7W3J6B2_9MICO</name>
<organism evidence="1 2">
    <name type="scientific">Promicromonospora sukumoe</name>
    <dbReference type="NCBI Taxonomy" id="88382"/>
    <lineage>
        <taxon>Bacteria</taxon>
        <taxon>Bacillati</taxon>
        <taxon>Actinomycetota</taxon>
        <taxon>Actinomycetes</taxon>
        <taxon>Micrococcales</taxon>
        <taxon>Promicromonosporaceae</taxon>
        <taxon>Promicromonospora</taxon>
    </lineage>
</organism>
<sequence length="160" mass="17813">MRDVPMVTWTGADTMNSLEVVALLDEELPAELHLRVGNEFSILVELPDGSAVEGSGQDFFEALCEVRRTLELGGRRLLCAGARRNVYPSAMQRQWTQGRRAYVLGGVPKGEKPPVVDIFWPAGAEDVVSVEEQHVWYIRWLATPRGEILELGPDAEAPER</sequence>
<dbReference type="EMBL" id="JACGWV010000001">
    <property type="protein sequence ID" value="MBA8807035.1"/>
    <property type="molecule type" value="Genomic_DNA"/>
</dbReference>
<gene>
    <name evidence="1" type="ORF">FHX71_000977</name>
</gene>
<proteinExistence type="predicted"/>
<comment type="caution">
    <text evidence="1">The sequence shown here is derived from an EMBL/GenBank/DDBJ whole genome shotgun (WGS) entry which is preliminary data.</text>
</comment>
<dbReference type="RefSeq" id="WP_182614670.1">
    <property type="nucleotide sequence ID" value="NZ_BAAATF010000002.1"/>
</dbReference>
<accession>A0A7W3J6B2</accession>